<name>E8Z6M2_PFIPI</name>
<organism evidence="1">
    <name type="scientific">Pfiesteria piscicida</name>
    <name type="common">Phantom dinoflagellate</name>
    <dbReference type="NCBI Taxonomy" id="71001"/>
    <lineage>
        <taxon>Eukaryota</taxon>
        <taxon>Sar</taxon>
        <taxon>Alveolata</taxon>
        <taxon>Dinophyceae</taxon>
        <taxon>Peridiniales</taxon>
        <taxon>Pfiesteriaceae</taxon>
        <taxon>Pfiesteria</taxon>
    </lineage>
</organism>
<reference evidence="1" key="2">
    <citation type="book" date="2010" name="PROCEEDINGS OF 13TH INTERNATIONAL CONFERENCE ON HARMFUL ALGAE" publisher="International Society For The Study of Harmful Algae" city="Hong Kong, China">
        <title>Dinoflagellate meta-transcriptomics enabled by spliced leader.</title>
        <editorList>
            <person name="Unknown A."/>
        </editorList>
        <authorList>
            <person name="Lin S."/>
            <person name="Zhang H."/>
        </authorList>
    </citation>
    <scope>NUCLEOTIDE SEQUENCE</scope>
    <source>
        <strain evidence="1">CCMP1831</strain>
    </source>
</reference>
<proteinExistence type="evidence at transcript level"/>
<dbReference type="AlphaFoldDB" id="E8Z6M2"/>
<evidence type="ECO:0000313" key="1">
    <source>
        <dbReference type="EMBL" id="ACU45102.1"/>
    </source>
</evidence>
<dbReference type="EMBL" id="FJ600053">
    <property type="protein sequence ID" value="ACU45102.1"/>
    <property type="molecule type" value="mRNA"/>
</dbReference>
<accession>E8Z6M2</accession>
<reference evidence="1" key="1">
    <citation type="submission" date="2008-12" db="EMBL/GenBank/DDBJ databases">
        <authorList>
            <person name="Zhang H."/>
            <person name="Lin S."/>
        </authorList>
    </citation>
    <scope>NUCLEOTIDE SEQUENCE</scope>
    <source>
        <strain evidence="1">CCMP1831</strain>
    </source>
</reference>
<sequence>MHVRFTRTLPAASIRALSLYTMSLRSRIAMLASAMANSAGLVLVRSGARPDLRRRQARIRYCREDSVNDLTVNVCDHVSNKLSSFRCRTSFMTITVGVSTITCLVW</sequence>
<protein>
    <submittedName>
        <fullName evidence="1">Uncharacterized protein</fullName>
    </submittedName>
</protein>